<dbReference type="GO" id="GO:0000150">
    <property type="term" value="F:DNA strand exchange activity"/>
    <property type="evidence" value="ECO:0007669"/>
    <property type="project" value="UniProtKB-KW"/>
</dbReference>
<evidence type="ECO:0000256" key="1">
    <source>
        <dbReference type="ARBA" id="ARBA00009913"/>
    </source>
</evidence>
<dbReference type="InterPro" id="IPR006119">
    <property type="entry name" value="Resolv_N"/>
</dbReference>
<comment type="similarity">
    <text evidence="1">Belongs to the site-specific recombinase resolvase family.</text>
</comment>
<dbReference type="InterPro" id="IPR036162">
    <property type="entry name" value="Resolvase-like_N_sf"/>
</dbReference>
<sequence length="198" mass="21554">MSGQLVGYARVSTVAQDAGLEGQLKTLEGAGCTRVFEERVSSVDLPAREKLAEALRYLREGDTLVVTKLDRLARSTGHLHDLLGELEAKGVSLKVLDMGVDTSTPTGKLIFNLVGSIAQFEREIMLERQREGIAKARAAGKYKGRKPTARAKTGQVRQLQSEGMGATQIARKLGISRASVYRILADLKIDSQEIEGSW</sequence>
<keyword evidence="2" id="KW-0229">DNA integration</keyword>
<evidence type="ECO:0000256" key="4">
    <source>
        <dbReference type="ARBA" id="ARBA00023125"/>
    </source>
</evidence>
<evidence type="ECO:0000313" key="9">
    <source>
        <dbReference type="EMBL" id="PHP26241.1"/>
    </source>
</evidence>
<dbReference type="GO" id="GO:0003677">
    <property type="term" value="F:DNA binding"/>
    <property type="evidence" value="ECO:0007669"/>
    <property type="project" value="UniProtKB-KW"/>
</dbReference>
<dbReference type="InterPro" id="IPR006118">
    <property type="entry name" value="Recombinase_CS"/>
</dbReference>
<keyword evidence="10" id="KW-1185">Reference proteome</keyword>
<dbReference type="Gene3D" id="1.10.10.60">
    <property type="entry name" value="Homeodomain-like"/>
    <property type="match status" value="1"/>
</dbReference>
<feature type="active site" description="O-(5'-phospho-DNA)-serine intermediate" evidence="6 7">
    <location>
        <position position="12"/>
    </location>
</feature>
<dbReference type="SUPFAM" id="SSF53041">
    <property type="entry name" value="Resolvase-like"/>
    <property type="match status" value="1"/>
</dbReference>
<keyword evidence="4" id="KW-0238">DNA-binding</keyword>
<keyword evidence="5" id="KW-0233">DNA recombination</keyword>
<dbReference type="PANTHER" id="PTHR30461">
    <property type="entry name" value="DNA-INVERTASE FROM LAMBDOID PROPHAGE"/>
    <property type="match status" value="1"/>
</dbReference>
<dbReference type="Pfam" id="PF00239">
    <property type="entry name" value="Resolvase"/>
    <property type="match status" value="1"/>
</dbReference>
<evidence type="ECO:0000259" key="8">
    <source>
        <dbReference type="PROSITE" id="PS51736"/>
    </source>
</evidence>
<dbReference type="FunFam" id="3.40.50.1390:FF:000001">
    <property type="entry name" value="DNA recombinase"/>
    <property type="match status" value="1"/>
</dbReference>
<keyword evidence="3" id="KW-0230">DNA invertase</keyword>
<evidence type="ECO:0000256" key="7">
    <source>
        <dbReference type="PROSITE-ProRule" id="PRU10137"/>
    </source>
</evidence>
<comment type="caution">
    <text evidence="9">The sequence shown here is derived from an EMBL/GenBank/DDBJ whole genome shotgun (WGS) entry which is preliminary data.</text>
</comment>
<protein>
    <submittedName>
        <fullName evidence="9">DNA invertase</fullName>
    </submittedName>
</protein>
<name>A0A2G1MBY3_9RHOB</name>
<dbReference type="OrthoDB" id="2290206at2"/>
<dbReference type="Proteomes" id="UP000221860">
    <property type="component" value="Unassembled WGS sequence"/>
</dbReference>
<dbReference type="PANTHER" id="PTHR30461:SF26">
    <property type="entry name" value="RESOLVASE HOMOLOG YNEB"/>
    <property type="match status" value="1"/>
</dbReference>
<dbReference type="SUPFAM" id="SSF46689">
    <property type="entry name" value="Homeodomain-like"/>
    <property type="match status" value="1"/>
</dbReference>
<organism evidence="9 10">
    <name type="scientific">Limimaricola cinnabarinus</name>
    <dbReference type="NCBI Taxonomy" id="1125964"/>
    <lineage>
        <taxon>Bacteria</taxon>
        <taxon>Pseudomonadati</taxon>
        <taxon>Pseudomonadota</taxon>
        <taxon>Alphaproteobacteria</taxon>
        <taxon>Rhodobacterales</taxon>
        <taxon>Paracoccaceae</taxon>
        <taxon>Limimaricola</taxon>
    </lineage>
</organism>
<dbReference type="Pfam" id="PF02796">
    <property type="entry name" value="HTH_7"/>
    <property type="match status" value="1"/>
</dbReference>
<evidence type="ECO:0000313" key="10">
    <source>
        <dbReference type="Proteomes" id="UP000221860"/>
    </source>
</evidence>
<reference evidence="9 10" key="1">
    <citation type="submission" date="2017-08" db="EMBL/GenBank/DDBJ databases">
        <title>Draft Genome Sequence of Loktanella cinnabarina Strain XM1, Isolated from Coastal Surface Water.</title>
        <authorList>
            <person name="Ma R."/>
            <person name="Wang J."/>
            <person name="Wang Q."/>
            <person name="Ma Z."/>
            <person name="Li J."/>
            <person name="Chen L."/>
        </authorList>
    </citation>
    <scope>NUCLEOTIDE SEQUENCE [LARGE SCALE GENOMIC DNA]</scope>
    <source>
        <strain evidence="9 10">XM1</strain>
    </source>
</reference>
<dbReference type="InterPro" id="IPR009057">
    <property type="entry name" value="Homeodomain-like_sf"/>
</dbReference>
<gene>
    <name evidence="9" type="ORF">CJ301_17540</name>
</gene>
<dbReference type="SMART" id="SM00857">
    <property type="entry name" value="Resolvase"/>
    <property type="match status" value="1"/>
</dbReference>
<dbReference type="PROSITE" id="PS51736">
    <property type="entry name" value="RECOMBINASES_3"/>
    <property type="match status" value="1"/>
</dbReference>
<evidence type="ECO:0000256" key="2">
    <source>
        <dbReference type="ARBA" id="ARBA00022908"/>
    </source>
</evidence>
<evidence type="ECO:0000256" key="6">
    <source>
        <dbReference type="PIRSR" id="PIRSR606118-50"/>
    </source>
</evidence>
<dbReference type="PROSITE" id="PS00398">
    <property type="entry name" value="RECOMBINASES_2"/>
    <property type="match status" value="1"/>
</dbReference>
<dbReference type="InterPro" id="IPR006120">
    <property type="entry name" value="Resolvase_HTH_dom"/>
</dbReference>
<dbReference type="GO" id="GO:0015074">
    <property type="term" value="P:DNA integration"/>
    <property type="evidence" value="ECO:0007669"/>
    <property type="project" value="UniProtKB-KW"/>
</dbReference>
<dbReference type="AlphaFoldDB" id="A0A2G1MBY3"/>
<dbReference type="Gene3D" id="3.40.50.1390">
    <property type="entry name" value="Resolvase, N-terminal catalytic domain"/>
    <property type="match status" value="1"/>
</dbReference>
<evidence type="ECO:0000256" key="3">
    <source>
        <dbReference type="ARBA" id="ARBA00023100"/>
    </source>
</evidence>
<feature type="domain" description="Resolvase/invertase-type recombinase catalytic" evidence="8">
    <location>
        <begin position="4"/>
        <end position="140"/>
    </location>
</feature>
<accession>A0A2G1MBY3</accession>
<dbReference type="RefSeq" id="WP_099278648.1">
    <property type="nucleotide sequence ID" value="NZ_KZ304988.1"/>
</dbReference>
<dbReference type="CDD" id="cd03768">
    <property type="entry name" value="SR_ResInv"/>
    <property type="match status" value="1"/>
</dbReference>
<proteinExistence type="inferred from homology"/>
<evidence type="ECO:0000256" key="5">
    <source>
        <dbReference type="ARBA" id="ARBA00023172"/>
    </source>
</evidence>
<dbReference type="InterPro" id="IPR050639">
    <property type="entry name" value="SSR_resolvase"/>
</dbReference>
<dbReference type="PROSITE" id="PS00397">
    <property type="entry name" value="RECOMBINASES_1"/>
    <property type="match status" value="1"/>
</dbReference>
<dbReference type="EMBL" id="NQWH01000051">
    <property type="protein sequence ID" value="PHP26241.1"/>
    <property type="molecule type" value="Genomic_DNA"/>
</dbReference>